<organism evidence="9 10">
    <name type="scientific">Symbiodinium microadriaticum</name>
    <name type="common">Dinoflagellate</name>
    <name type="synonym">Zooxanthella microadriatica</name>
    <dbReference type="NCBI Taxonomy" id="2951"/>
    <lineage>
        <taxon>Eukaryota</taxon>
        <taxon>Sar</taxon>
        <taxon>Alveolata</taxon>
        <taxon>Dinophyceae</taxon>
        <taxon>Suessiales</taxon>
        <taxon>Symbiodiniaceae</taxon>
        <taxon>Symbiodinium</taxon>
    </lineage>
</organism>
<keyword evidence="5 8" id="KW-0472">Membrane</keyword>
<feature type="transmembrane region" description="Helical" evidence="8">
    <location>
        <begin position="321"/>
        <end position="345"/>
    </location>
</feature>
<evidence type="ECO:0000256" key="2">
    <source>
        <dbReference type="ARBA" id="ARBA00009190"/>
    </source>
</evidence>
<dbReference type="GO" id="GO:0016020">
    <property type="term" value="C:membrane"/>
    <property type="evidence" value="ECO:0007669"/>
    <property type="project" value="UniProtKB-SubCell"/>
</dbReference>
<dbReference type="PANTHER" id="PTHR12608:SF6">
    <property type="entry name" value="PROTEIN PAM71, CHLOROPLASTIC"/>
    <property type="match status" value="1"/>
</dbReference>
<dbReference type="PROSITE" id="PS01214">
    <property type="entry name" value="UPF0016"/>
    <property type="match status" value="1"/>
</dbReference>
<dbReference type="InterPro" id="IPR049555">
    <property type="entry name" value="GDT1-like_CS"/>
</dbReference>
<feature type="compositionally biased region" description="Polar residues" evidence="7">
    <location>
        <begin position="899"/>
        <end position="908"/>
    </location>
</feature>
<feature type="compositionally biased region" description="Basic and acidic residues" evidence="7">
    <location>
        <begin position="802"/>
        <end position="825"/>
    </location>
</feature>
<evidence type="ECO:0000313" key="9">
    <source>
        <dbReference type="EMBL" id="OLQ00579.1"/>
    </source>
</evidence>
<accession>A0A1Q9DZL8</accession>
<proteinExistence type="inferred from homology"/>
<dbReference type="GO" id="GO:0032468">
    <property type="term" value="P:Golgi calcium ion homeostasis"/>
    <property type="evidence" value="ECO:0007669"/>
    <property type="project" value="TreeGrafter"/>
</dbReference>
<sequence>MLTWLAQQFRLRSGRVSAPYFELRELRGPRRLALRLNCLMSADAETPLLFGAIGYRAPEGADCQGSMSSSVTHKRSSEMQIAPEENDETHESPSTPDLHSKADSSKDFQIVIGGSISEVICPYQSHLLQVIIRSSAGPAREFALCEVEVQVAPVPCDLLLDKGWTIHGRVVLIFPPGEASRAKLEDAGEACERAGGTMAWMLRRCSRTLQQHRRRVLLLWIAACWCLLGRGGVFLAPPSLGPSAESSNALRAAAPLGALPVVLAPAAAHAAEVVEATIDPSDAIVQAFALTFVSEIGDKTFFIAAILAAGSSAAEGLSQKVLTFIGAISALAVMTVIAVSIGQVFHAVPDAAGGLPLDDYASILAFGYFGVKLLLDASTMADDGSILAEEKEEAEEAVNSSLPEWVTNLAIPALVVQAFILVFAAEVGDRSFISAAALSAQGGPEGAAAVFVGAIAAHAIATLLAVALGDLISTYVSASLRLEAVQDELFVLRQAGTLGLPASFAPHPRSMASAREDKAKMASSALRKLMALSKSGSAKSGSDAAGSREQASLALRELCRGLVPKSGEQDINEMDAKFQALLEKILAQRGELAPAPVASAVSAEDPLELAEKLGPEPVEAKKPEPLRRRLVLTEEGGMLASVRVKVLEASKALRAKDNMVTQLTQKLKQCRKEVWDLQCEANAADLRVARILQQNSEKLPEKYRREFEELKEKEEELADVLAVARAEAQRWASVAKRQDAMLQQEREEQRGADAKSILMKHPAGEVFWMPGPDSDSEDDAAMMQVRRRAEDVNLGSSDEDSDRQPTRADLAKAKARFEAERRLDDSDSPSDDSIDEVRPIRSGQGAVRETKQDKEEATSISTPPATKAVPPLPGLSSLPGGRPGYDDVEEVYSDDSISEDIQMSSRSM</sequence>
<evidence type="ECO:0000256" key="6">
    <source>
        <dbReference type="SAM" id="Coils"/>
    </source>
</evidence>
<dbReference type="GO" id="GO:0005794">
    <property type="term" value="C:Golgi apparatus"/>
    <property type="evidence" value="ECO:0007669"/>
    <property type="project" value="TreeGrafter"/>
</dbReference>
<evidence type="ECO:0000256" key="4">
    <source>
        <dbReference type="ARBA" id="ARBA00022989"/>
    </source>
</evidence>
<evidence type="ECO:0000256" key="5">
    <source>
        <dbReference type="ARBA" id="ARBA00023136"/>
    </source>
</evidence>
<dbReference type="OrthoDB" id="442680at2759"/>
<feature type="region of interest" description="Disordered" evidence="7">
    <location>
        <begin position="64"/>
        <end position="102"/>
    </location>
</feature>
<evidence type="ECO:0000256" key="8">
    <source>
        <dbReference type="SAM" id="Phobius"/>
    </source>
</evidence>
<evidence type="ECO:0000256" key="1">
    <source>
        <dbReference type="ARBA" id="ARBA00004141"/>
    </source>
</evidence>
<keyword evidence="3 8" id="KW-0812">Transmembrane</keyword>
<keyword evidence="10" id="KW-1185">Reference proteome</keyword>
<reference evidence="9 10" key="1">
    <citation type="submission" date="2016-02" db="EMBL/GenBank/DDBJ databases">
        <title>Genome analysis of coral dinoflagellate symbionts highlights evolutionary adaptations to a symbiotic lifestyle.</title>
        <authorList>
            <person name="Aranda M."/>
            <person name="Li Y."/>
            <person name="Liew Y.J."/>
            <person name="Baumgarten S."/>
            <person name="Simakov O."/>
            <person name="Wilson M."/>
            <person name="Piel J."/>
            <person name="Ashoor H."/>
            <person name="Bougouffa S."/>
            <person name="Bajic V.B."/>
            <person name="Ryu T."/>
            <person name="Ravasi T."/>
            <person name="Bayer T."/>
            <person name="Micklem G."/>
            <person name="Kim H."/>
            <person name="Bhak J."/>
            <person name="Lajeunesse T.C."/>
            <person name="Voolstra C.R."/>
        </authorList>
    </citation>
    <scope>NUCLEOTIDE SEQUENCE [LARGE SCALE GENOMIC DNA]</scope>
    <source>
        <strain evidence="9 10">CCMP2467</strain>
    </source>
</reference>
<keyword evidence="6" id="KW-0175">Coiled coil</keyword>
<gene>
    <name evidence="9" type="ORF">AK812_SmicGene16758</name>
</gene>
<dbReference type="GO" id="GO:0032472">
    <property type="term" value="P:Golgi calcium ion transport"/>
    <property type="evidence" value="ECO:0007669"/>
    <property type="project" value="TreeGrafter"/>
</dbReference>
<dbReference type="GO" id="GO:0005384">
    <property type="term" value="F:manganese ion transmembrane transporter activity"/>
    <property type="evidence" value="ECO:0007669"/>
    <property type="project" value="TreeGrafter"/>
</dbReference>
<dbReference type="Pfam" id="PF01169">
    <property type="entry name" value="GDT1"/>
    <property type="match status" value="2"/>
</dbReference>
<evidence type="ECO:0000256" key="7">
    <source>
        <dbReference type="SAM" id="MobiDB-lite"/>
    </source>
</evidence>
<comment type="similarity">
    <text evidence="2">Belongs to the GDT1 family.</text>
</comment>
<dbReference type="EMBL" id="LSRX01000323">
    <property type="protein sequence ID" value="OLQ00579.1"/>
    <property type="molecule type" value="Genomic_DNA"/>
</dbReference>
<feature type="compositionally biased region" description="Acidic residues" evidence="7">
    <location>
        <begin position="886"/>
        <end position="898"/>
    </location>
</feature>
<comment type="subcellular location">
    <subcellularLocation>
        <location evidence="1">Membrane</location>
        <topology evidence="1">Multi-pass membrane protein</topology>
    </subcellularLocation>
</comment>
<protein>
    <submittedName>
        <fullName evidence="9">GDT1-like protein 1, chloroplastic</fullName>
    </submittedName>
</protein>
<feature type="transmembrane region" description="Helical" evidence="8">
    <location>
        <begin position="446"/>
        <end position="468"/>
    </location>
</feature>
<dbReference type="PANTHER" id="PTHR12608">
    <property type="entry name" value="TRANSMEMBRANE PROTEIN HTP-1 RELATED"/>
    <property type="match status" value="1"/>
</dbReference>
<name>A0A1Q9DZL8_SYMMI</name>
<dbReference type="Proteomes" id="UP000186817">
    <property type="component" value="Unassembled WGS sequence"/>
</dbReference>
<dbReference type="InterPro" id="IPR001727">
    <property type="entry name" value="GDT1-like"/>
</dbReference>
<comment type="caution">
    <text evidence="9">The sequence shown here is derived from an EMBL/GenBank/DDBJ whole genome shotgun (WGS) entry which is preliminary data.</text>
</comment>
<dbReference type="AlphaFoldDB" id="A0A1Q9DZL8"/>
<feature type="coiled-coil region" evidence="6">
    <location>
        <begin position="653"/>
        <end position="727"/>
    </location>
</feature>
<evidence type="ECO:0000256" key="3">
    <source>
        <dbReference type="ARBA" id="ARBA00022692"/>
    </source>
</evidence>
<evidence type="ECO:0000313" key="10">
    <source>
        <dbReference type="Proteomes" id="UP000186817"/>
    </source>
</evidence>
<feature type="transmembrane region" description="Helical" evidence="8">
    <location>
        <begin position="216"/>
        <end position="236"/>
    </location>
</feature>
<feature type="compositionally biased region" description="Basic and acidic residues" evidence="7">
    <location>
        <begin position="848"/>
        <end position="857"/>
    </location>
</feature>
<keyword evidence="4 8" id="KW-1133">Transmembrane helix</keyword>
<dbReference type="GO" id="GO:0015085">
    <property type="term" value="F:calcium ion transmembrane transporter activity"/>
    <property type="evidence" value="ECO:0007669"/>
    <property type="project" value="TreeGrafter"/>
</dbReference>
<feature type="region of interest" description="Disordered" evidence="7">
    <location>
        <begin position="790"/>
        <end position="908"/>
    </location>
</feature>
<feature type="transmembrane region" description="Helical" evidence="8">
    <location>
        <begin position="405"/>
        <end position="425"/>
    </location>
</feature>